<evidence type="ECO:0000313" key="4">
    <source>
        <dbReference type="Proteomes" id="UP000654075"/>
    </source>
</evidence>
<keyword evidence="4" id="KW-1185">Reference proteome</keyword>
<gene>
    <name evidence="3" type="ORF">PGLA1383_LOCUS23724</name>
</gene>
<accession>A0A813EVR0</accession>
<organism evidence="3 4">
    <name type="scientific">Polarella glacialis</name>
    <name type="common">Dinoflagellate</name>
    <dbReference type="NCBI Taxonomy" id="89957"/>
    <lineage>
        <taxon>Eukaryota</taxon>
        <taxon>Sar</taxon>
        <taxon>Alveolata</taxon>
        <taxon>Dinophyceae</taxon>
        <taxon>Suessiales</taxon>
        <taxon>Suessiaceae</taxon>
        <taxon>Polarella</taxon>
    </lineage>
</organism>
<dbReference type="AlphaFoldDB" id="A0A813EVR0"/>
<feature type="compositionally biased region" description="Low complexity" evidence="1">
    <location>
        <begin position="323"/>
        <end position="334"/>
    </location>
</feature>
<feature type="chain" id="PRO_5032684253" evidence="2">
    <location>
        <begin position="19"/>
        <end position="369"/>
    </location>
</feature>
<evidence type="ECO:0000313" key="3">
    <source>
        <dbReference type="EMBL" id="CAE8605615.1"/>
    </source>
</evidence>
<name>A0A813EVR0_POLGL</name>
<evidence type="ECO:0000256" key="1">
    <source>
        <dbReference type="SAM" id="MobiDB-lite"/>
    </source>
</evidence>
<reference evidence="3" key="1">
    <citation type="submission" date="2021-02" db="EMBL/GenBank/DDBJ databases">
        <authorList>
            <person name="Dougan E. K."/>
            <person name="Rhodes N."/>
            <person name="Thang M."/>
            <person name="Chan C."/>
        </authorList>
    </citation>
    <scope>NUCLEOTIDE SEQUENCE</scope>
</reference>
<sequence>MLLFLYLLLLLVVPGAMVLTTMQLSGTAAIASLALSSFSHWGPFLTGTEQVTAPGLDEWTQHAQLSGPVAETELEDWPAVMRCHLARTAQEAEEKVDDAAPDAENAWKCELSVRQLPDEQDGGHLPDAVQLLTAVASAASKLSSSSSVMGCGNGNNNINNNSTDNNNNMYQHLASDFALPLQRLLASLLLRLQGGSSCHNNSAASMLGFQQLQQQLCNNNSCWGAATASFSALSLLEVAGLVGVVLCVVACELYLYARLVCWAYGALCSRCSRKVGDLVSACEGRDEEVPHAPKHLPPHAFQIHSDSEDEDEDELSHAKPDNNHNNNSNSNNNSNKKKKNKNNNNNNDNDDNNNNNEPVADHSFWTYWR</sequence>
<feature type="region of interest" description="Disordered" evidence="1">
    <location>
        <begin position="288"/>
        <end position="369"/>
    </location>
</feature>
<dbReference type="PANTHER" id="PTHR16148">
    <property type="entry name" value="NF-KAPPA-B-REPRESSING FACTOR-RELATED"/>
    <property type="match status" value="1"/>
</dbReference>
<proteinExistence type="predicted"/>
<feature type="signal peptide" evidence="2">
    <location>
        <begin position="1"/>
        <end position="18"/>
    </location>
</feature>
<dbReference type="PANTHER" id="PTHR16148:SF14">
    <property type="entry name" value="MYND-TYPE DOMAIN-CONTAINING PROTEIN"/>
    <property type="match status" value="1"/>
</dbReference>
<feature type="compositionally biased region" description="Low complexity" evidence="1">
    <location>
        <begin position="342"/>
        <end position="356"/>
    </location>
</feature>
<keyword evidence="2" id="KW-0732">Signal</keyword>
<dbReference type="EMBL" id="CAJNNV010018082">
    <property type="protein sequence ID" value="CAE8605615.1"/>
    <property type="molecule type" value="Genomic_DNA"/>
</dbReference>
<dbReference type="Proteomes" id="UP000654075">
    <property type="component" value="Unassembled WGS sequence"/>
</dbReference>
<comment type="caution">
    <text evidence="3">The sequence shown here is derived from an EMBL/GenBank/DDBJ whole genome shotgun (WGS) entry which is preliminary data.</text>
</comment>
<protein>
    <submittedName>
        <fullName evidence="3">Uncharacterized protein</fullName>
    </submittedName>
</protein>
<evidence type="ECO:0000256" key="2">
    <source>
        <dbReference type="SAM" id="SignalP"/>
    </source>
</evidence>